<dbReference type="WBParaSite" id="nRc.2.0.1.t20087-RA">
    <property type="protein sequence ID" value="nRc.2.0.1.t20087-RA"/>
    <property type="gene ID" value="nRc.2.0.1.g20087"/>
</dbReference>
<keyword evidence="2" id="KW-1185">Reference proteome</keyword>
<reference evidence="3" key="1">
    <citation type="submission" date="2022-11" db="UniProtKB">
        <authorList>
            <consortium name="WormBaseParasite"/>
        </authorList>
    </citation>
    <scope>IDENTIFICATION</scope>
</reference>
<dbReference type="AlphaFoldDB" id="A0A915J306"/>
<evidence type="ECO:0000313" key="2">
    <source>
        <dbReference type="Proteomes" id="UP000887565"/>
    </source>
</evidence>
<name>A0A915J306_ROMCU</name>
<evidence type="ECO:0000313" key="3">
    <source>
        <dbReference type="WBParaSite" id="nRc.2.0.1.t20087-RA"/>
    </source>
</evidence>
<proteinExistence type="predicted"/>
<feature type="compositionally biased region" description="Basic and acidic residues" evidence="1">
    <location>
        <begin position="36"/>
        <end position="50"/>
    </location>
</feature>
<sequence>MKIFVWSKRITAILRKTIGRKAYHNRKLPARWGPGRKNDREYSPSKRENANRSSVPIAKCRTGFTSYLQNQIPIASKLIFVDSVL</sequence>
<accession>A0A915J306</accession>
<organism evidence="2 3">
    <name type="scientific">Romanomermis culicivorax</name>
    <name type="common">Nematode worm</name>
    <dbReference type="NCBI Taxonomy" id="13658"/>
    <lineage>
        <taxon>Eukaryota</taxon>
        <taxon>Metazoa</taxon>
        <taxon>Ecdysozoa</taxon>
        <taxon>Nematoda</taxon>
        <taxon>Enoplea</taxon>
        <taxon>Dorylaimia</taxon>
        <taxon>Mermithida</taxon>
        <taxon>Mermithoidea</taxon>
        <taxon>Mermithidae</taxon>
        <taxon>Romanomermis</taxon>
    </lineage>
</organism>
<protein>
    <submittedName>
        <fullName evidence="3">Uncharacterized protein</fullName>
    </submittedName>
</protein>
<evidence type="ECO:0000256" key="1">
    <source>
        <dbReference type="SAM" id="MobiDB-lite"/>
    </source>
</evidence>
<feature type="region of interest" description="Disordered" evidence="1">
    <location>
        <begin position="28"/>
        <end position="54"/>
    </location>
</feature>
<dbReference type="Proteomes" id="UP000887565">
    <property type="component" value="Unplaced"/>
</dbReference>